<dbReference type="GO" id="GO:0020037">
    <property type="term" value="F:heme binding"/>
    <property type="evidence" value="ECO:0007669"/>
    <property type="project" value="InterPro"/>
</dbReference>
<dbReference type="SUPFAM" id="SSF48264">
    <property type="entry name" value="Cytochrome P450"/>
    <property type="match status" value="1"/>
</dbReference>
<dbReference type="GO" id="GO:0005506">
    <property type="term" value="F:iron ion binding"/>
    <property type="evidence" value="ECO:0007669"/>
    <property type="project" value="InterPro"/>
</dbReference>
<evidence type="ECO:0000256" key="7">
    <source>
        <dbReference type="ARBA" id="ARBA00023002"/>
    </source>
</evidence>
<dbReference type="Proteomes" id="UP001237642">
    <property type="component" value="Unassembled WGS sequence"/>
</dbReference>
<dbReference type="PANTHER" id="PTHR47947">
    <property type="entry name" value="CYTOCHROME P450 82C3-RELATED"/>
    <property type="match status" value="1"/>
</dbReference>
<evidence type="ECO:0000256" key="4">
    <source>
        <dbReference type="ARBA" id="ARBA00022692"/>
    </source>
</evidence>
<dbReference type="Gene3D" id="1.10.630.10">
    <property type="entry name" value="Cytochrome P450"/>
    <property type="match status" value="1"/>
</dbReference>
<evidence type="ECO:0000256" key="6">
    <source>
        <dbReference type="ARBA" id="ARBA00022989"/>
    </source>
</evidence>
<evidence type="ECO:0000313" key="12">
    <source>
        <dbReference type="Proteomes" id="UP001237642"/>
    </source>
</evidence>
<keyword evidence="12" id="KW-1185">Reference proteome</keyword>
<dbReference type="GO" id="GO:0016705">
    <property type="term" value="F:oxidoreductase activity, acting on paired donors, with incorporation or reduction of molecular oxygen"/>
    <property type="evidence" value="ECO:0007669"/>
    <property type="project" value="InterPro"/>
</dbReference>
<name>A0AAD8HB12_9APIA</name>
<dbReference type="EMBL" id="JAUIZM010000009">
    <property type="protein sequence ID" value="KAK1363774.1"/>
    <property type="molecule type" value="Genomic_DNA"/>
</dbReference>
<keyword evidence="6" id="KW-1133">Transmembrane helix</keyword>
<evidence type="ECO:0000256" key="9">
    <source>
        <dbReference type="ARBA" id="ARBA00023033"/>
    </source>
</evidence>
<evidence type="ECO:0000256" key="8">
    <source>
        <dbReference type="ARBA" id="ARBA00023004"/>
    </source>
</evidence>
<evidence type="ECO:0000256" key="5">
    <source>
        <dbReference type="ARBA" id="ARBA00022723"/>
    </source>
</evidence>
<comment type="caution">
    <text evidence="11">The sequence shown here is derived from an EMBL/GenBank/DDBJ whole genome shotgun (WGS) entry which is preliminary data.</text>
</comment>
<comment type="similarity">
    <text evidence="2">Belongs to the cytochrome P450 family.</text>
</comment>
<keyword evidence="9" id="KW-0503">Monooxygenase</keyword>
<dbReference type="GO" id="GO:0004497">
    <property type="term" value="F:monooxygenase activity"/>
    <property type="evidence" value="ECO:0007669"/>
    <property type="project" value="UniProtKB-KW"/>
</dbReference>
<reference evidence="11" key="1">
    <citation type="submission" date="2023-02" db="EMBL/GenBank/DDBJ databases">
        <title>Genome of toxic invasive species Heracleum sosnowskyi carries increased number of genes despite the absence of recent whole-genome duplications.</title>
        <authorList>
            <person name="Schelkunov M."/>
            <person name="Shtratnikova V."/>
            <person name="Makarenko M."/>
            <person name="Klepikova A."/>
            <person name="Omelchenko D."/>
            <person name="Novikova G."/>
            <person name="Obukhova E."/>
            <person name="Bogdanov V."/>
            <person name="Penin A."/>
            <person name="Logacheva M."/>
        </authorList>
    </citation>
    <scope>NUCLEOTIDE SEQUENCE</scope>
    <source>
        <strain evidence="11">Hsosn_3</strain>
        <tissue evidence="11">Leaf</tissue>
    </source>
</reference>
<evidence type="ECO:0000313" key="11">
    <source>
        <dbReference type="EMBL" id="KAK1363774.1"/>
    </source>
</evidence>
<comment type="subcellular location">
    <subcellularLocation>
        <location evidence="1">Membrane</location>
        <topology evidence="1">Single-pass membrane protein</topology>
    </subcellularLocation>
</comment>
<accession>A0AAD8HB12</accession>
<keyword evidence="5" id="KW-0479">Metal-binding</keyword>
<proteinExistence type="inferred from homology"/>
<gene>
    <name evidence="11" type="ORF">POM88_039335</name>
</gene>
<evidence type="ECO:0000256" key="3">
    <source>
        <dbReference type="ARBA" id="ARBA00022617"/>
    </source>
</evidence>
<dbReference type="InterPro" id="IPR036396">
    <property type="entry name" value="Cyt_P450_sf"/>
</dbReference>
<evidence type="ECO:0000256" key="1">
    <source>
        <dbReference type="ARBA" id="ARBA00004167"/>
    </source>
</evidence>
<protein>
    <submittedName>
        <fullName evidence="11">Isoflavone 3'-hydroxylase</fullName>
    </submittedName>
</protein>
<sequence>MGYSWSTMVGASYGDHWRNLRRLSALEIFSTSRINSFLSMRRDEVNQLLHRLSQNTRNEFGKVVLKPNLIDLSFNIIMRMIAGRRYYGEVVDDEEEAKHVRDIIEEEKSMAGVSYPGDFLPFLSWIDYKNFKKRAFVLFKKMDRLLQGIIEEHKDGEGRHSMVGHLLSLQKSQPDSYSDVIIKGLMVLIPWSGFSTSCREFSNSKIKQTKILKHQDNNLNVTLLM</sequence>
<dbReference type="AlphaFoldDB" id="A0AAD8HB12"/>
<keyword evidence="4" id="KW-0812">Transmembrane</keyword>
<dbReference type="PANTHER" id="PTHR47947:SF62">
    <property type="entry name" value="CYTOCHROME P450, FAMILY 81, SUBFAMILY D, POLYPEPTIDE 5"/>
    <property type="match status" value="1"/>
</dbReference>
<dbReference type="GO" id="GO:0016020">
    <property type="term" value="C:membrane"/>
    <property type="evidence" value="ECO:0007669"/>
    <property type="project" value="UniProtKB-SubCell"/>
</dbReference>
<keyword evidence="7" id="KW-0560">Oxidoreductase</keyword>
<dbReference type="InterPro" id="IPR001128">
    <property type="entry name" value="Cyt_P450"/>
</dbReference>
<evidence type="ECO:0000256" key="10">
    <source>
        <dbReference type="ARBA" id="ARBA00023136"/>
    </source>
</evidence>
<keyword evidence="3" id="KW-0349">Heme</keyword>
<keyword evidence="8" id="KW-0408">Iron</keyword>
<dbReference type="Pfam" id="PF00067">
    <property type="entry name" value="p450"/>
    <property type="match status" value="1"/>
</dbReference>
<dbReference type="InterPro" id="IPR050651">
    <property type="entry name" value="Plant_Cytochrome_P450_Monoox"/>
</dbReference>
<evidence type="ECO:0000256" key="2">
    <source>
        <dbReference type="ARBA" id="ARBA00010617"/>
    </source>
</evidence>
<keyword evidence="10" id="KW-0472">Membrane</keyword>
<reference evidence="11" key="2">
    <citation type="submission" date="2023-05" db="EMBL/GenBank/DDBJ databases">
        <authorList>
            <person name="Schelkunov M.I."/>
        </authorList>
    </citation>
    <scope>NUCLEOTIDE SEQUENCE</scope>
    <source>
        <strain evidence="11">Hsosn_3</strain>
        <tissue evidence="11">Leaf</tissue>
    </source>
</reference>
<organism evidence="11 12">
    <name type="scientific">Heracleum sosnowskyi</name>
    <dbReference type="NCBI Taxonomy" id="360622"/>
    <lineage>
        <taxon>Eukaryota</taxon>
        <taxon>Viridiplantae</taxon>
        <taxon>Streptophyta</taxon>
        <taxon>Embryophyta</taxon>
        <taxon>Tracheophyta</taxon>
        <taxon>Spermatophyta</taxon>
        <taxon>Magnoliopsida</taxon>
        <taxon>eudicotyledons</taxon>
        <taxon>Gunneridae</taxon>
        <taxon>Pentapetalae</taxon>
        <taxon>asterids</taxon>
        <taxon>campanulids</taxon>
        <taxon>Apiales</taxon>
        <taxon>Apiaceae</taxon>
        <taxon>Apioideae</taxon>
        <taxon>apioid superclade</taxon>
        <taxon>Tordylieae</taxon>
        <taxon>Tordyliinae</taxon>
        <taxon>Heracleum</taxon>
    </lineage>
</organism>